<name>A0A2P2J9C3_RHIMU</name>
<accession>A0A2P2J9C3</accession>
<dbReference type="EMBL" id="GGEC01009613">
    <property type="protein sequence ID" value="MBW90096.1"/>
    <property type="molecule type" value="Transcribed_RNA"/>
</dbReference>
<proteinExistence type="predicted"/>
<reference evidence="1" key="1">
    <citation type="submission" date="2018-02" db="EMBL/GenBank/DDBJ databases">
        <title>Rhizophora mucronata_Transcriptome.</title>
        <authorList>
            <person name="Meera S.P."/>
            <person name="Sreeshan A."/>
            <person name="Augustine A."/>
        </authorList>
    </citation>
    <scope>NUCLEOTIDE SEQUENCE</scope>
    <source>
        <tissue evidence="1">Leaf</tissue>
    </source>
</reference>
<evidence type="ECO:0000313" key="1">
    <source>
        <dbReference type="EMBL" id="MBW90096.1"/>
    </source>
</evidence>
<dbReference type="AlphaFoldDB" id="A0A2P2J9C3"/>
<organism evidence="1">
    <name type="scientific">Rhizophora mucronata</name>
    <name type="common">Asiatic mangrove</name>
    <dbReference type="NCBI Taxonomy" id="61149"/>
    <lineage>
        <taxon>Eukaryota</taxon>
        <taxon>Viridiplantae</taxon>
        <taxon>Streptophyta</taxon>
        <taxon>Embryophyta</taxon>
        <taxon>Tracheophyta</taxon>
        <taxon>Spermatophyta</taxon>
        <taxon>Magnoliopsida</taxon>
        <taxon>eudicotyledons</taxon>
        <taxon>Gunneridae</taxon>
        <taxon>Pentapetalae</taxon>
        <taxon>rosids</taxon>
        <taxon>fabids</taxon>
        <taxon>Malpighiales</taxon>
        <taxon>Rhizophoraceae</taxon>
        <taxon>Rhizophora</taxon>
    </lineage>
</organism>
<protein>
    <submittedName>
        <fullName evidence="1">Uncharacterized protein</fullName>
    </submittedName>
</protein>
<sequence>MISNCKGVCLKSYPSGTTARFWNHLQVIWPRSLLS</sequence>